<dbReference type="RefSeq" id="WP_125127892.1">
    <property type="nucleotide sequence ID" value="NZ_RHJS01000002.1"/>
</dbReference>
<proteinExistence type="predicted"/>
<dbReference type="EMBL" id="RHJS01000002">
    <property type="protein sequence ID" value="RRK32425.1"/>
    <property type="molecule type" value="Genomic_DNA"/>
</dbReference>
<reference evidence="1" key="1">
    <citation type="submission" date="2018-10" db="EMBL/GenBank/DDBJ databases">
        <title>Schaedlerella arabinophila gen. nov. sp. nov., isolated from the mouse intestinal tract and comparative analysis with the genome of the closely related altered Schaedler flora strain ASF502.</title>
        <authorList>
            <person name="Miyake S."/>
            <person name="Soh M."/>
            <person name="Seedorf H."/>
        </authorList>
    </citation>
    <scope>NUCLEOTIDE SEQUENCE [LARGE SCALE GENOMIC DNA]</scope>
    <source>
        <strain evidence="1">DSM 106076</strain>
    </source>
</reference>
<organism evidence="1 2">
    <name type="scientific">Schaedlerella arabinosiphila</name>
    <dbReference type="NCBI Taxonomy" id="2044587"/>
    <lineage>
        <taxon>Bacteria</taxon>
        <taxon>Bacillati</taxon>
        <taxon>Bacillota</taxon>
        <taxon>Clostridia</taxon>
        <taxon>Lachnospirales</taxon>
        <taxon>Lachnospiraceae</taxon>
        <taxon>Schaedlerella</taxon>
    </lineage>
</organism>
<dbReference type="Proteomes" id="UP000274920">
    <property type="component" value="Unassembled WGS sequence"/>
</dbReference>
<name>A0A3R8JPF2_9FIRM</name>
<sequence>MSWMSQLYKTYEKNIGKGQQSEIQLTPIAHMNANAQVEITLDHEGEFKGAVNIDKKETATLIPVTEASASRSGKLIAPHALSDMLPYIAGDFSSHCENAEQKKSAQEKFKSYIENLRRWAESEDSHPKVRIIYNYLVKEMLISDLVKAGFIEVREDGVFEKKKISGQPYEKVIVRFRVLEGQGRDCTWEDDSLIQTYTKYYLNRQQGKKDVCYLSGEENTISTNHPRGIVASDYGAKLVSANDPQGYTYRGRFRDAEQSYALSYEASQKIHSALTWLVKKQGVPIGSQNKRTFICWNPEGKKTPDLFDELGLIEDEGILDTDISYRKKLKKAFQGYQDQFEEMDSIIVMGLDAATTGRLSVTYYHELAASDFLANMIYWGQTCNWKYIKFNEKKQPYYTIHTPIFRRIVECAFGRERENFIKVDDKVLKEQTQRLVKCMLERKQVPFDIIHALMLRASSPLAYTRGNRERVLSTACAMISKFHYEKTGERQEEKEKMKLDLENKDRSYLFGRLLAICEMVERRTYDRGETRDPNAIRLQSAYVNHPMQTWKILEGLLNPYFQKLRPGSREYYRGLISGIVSSFREEDAGILNQGLKEDYLLGYYLQRAELNKKKEEIGGTEE</sequence>
<gene>
    <name evidence="1" type="primary">cas8c</name>
    <name evidence="1" type="ORF">EBB54_14455</name>
</gene>
<accession>A0A3R8JPF2</accession>
<dbReference type="NCBIfam" id="TIGR01863">
    <property type="entry name" value="cas_Csd1"/>
    <property type="match status" value="1"/>
</dbReference>
<keyword evidence="2" id="KW-1185">Reference proteome</keyword>
<evidence type="ECO:0000313" key="2">
    <source>
        <dbReference type="Proteomes" id="UP000274920"/>
    </source>
</evidence>
<dbReference type="AlphaFoldDB" id="A0A3R8JPF2"/>
<protein>
    <submittedName>
        <fullName evidence="1">Type I-C CRISPR-associated protein Cas8c/Csd1</fullName>
    </submittedName>
</protein>
<comment type="caution">
    <text evidence="1">The sequence shown here is derived from an EMBL/GenBank/DDBJ whole genome shotgun (WGS) entry which is preliminary data.</text>
</comment>
<evidence type="ECO:0000313" key="1">
    <source>
        <dbReference type="EMBL" id="RRK32425.1"/>
    </source>
</evidence>
<dbReference type="Pfam" id="PF09709">
    <property type="entry name" value="Cas_Csd1"/>
    <property type="match status" value="1"/>
</dbReference>
<dbReference type="InterPro" id="IPR010144">
    <property type="entry name" value="CRISPR-assoc_prot_Csd1-typ"/>
</dbReference>